<gene>
    <name evidence="2" type="ORF">HFZ78_11725</name>
</gene>
<name>A0A6H1PBW7_PRIMG</name>
<evidence type="ECO:0000313" key="3">
    <source>
        <dbReference type="Proteomes" id="UP000501868"/>
    </source>
</evidence>
<proteinExistence type="predicted"/>
<dbReference type="InterPro" id="IPR019454">
    <property type="entry name" value="Lipoprot_YkyA-like"/>
</dbReference>
<reference evidence="2 3" key="1">
    <citation type="submission" date="2020-04" db="EMBL/GenBank/DDBJ databases">
        <title>Genome-Wide Identification of 5-Methylcytosine Sites in Bacterial Genomes By High-Throughput Sequencing of MspJI Restriction Fragments.</title>
        <authorList>
            <person name="Wu V."/>
        </authorList>
    </citation>
    <scope>NUCLEOTIDE SEQUENCE [LARGE SCALE GENOMIC DNA]</scope>
    <source>
        <strain evidence="2 3">S2</strain>
    </source>
</reference>
<dbReference type="Pfam" id="PF10368">
    <property type="entry name" value="YkyA"/>
    <property type="match status" value="1"/>
</dbReference>
<keyword evidence="1" id="KW-0812">Transmembrane</keyword>
<keyword evidence="1" id="KW-0472">Membrane</keyword>
<evidence type="ECO:0000313" key="2">
    <source>
        <dbReference type="EMBL" id="QIZ10912.1"/>
    </source>
</evidence>
<evidence type="ECO:0008006" key="4">
    <source>
        <dbReference type="Google" id="ProtNLM"/>
    </source>
</evidence>
<dbReference type="EMBL" id="CP051128">
    <property type="protein sequence ID" value="QIZ10912.1"/>
    <property type="molecule type" value="Genomic_DNA"/>
</dbReference>
<accession>A0A6H1PBW7</accession>
<evidence type="ECO:0000256" key="1">
    <source>
        <dbReference type="SAM" id="Phobius"/>
    </source>
</evidence>
<reference evidence="2 3" key="2">
    <citation type="submission" date="2020-04" db="EMBL/GenBank/DDBJ databases">
        <authorList>
            <person name="Fomenkov A."/>
            <person name="Anton B.P."/>
            <person name="Roberts R.J."/>
        </authorList>
    </citation>
    <scope>NUCLEOTIDE SEQUENCE [LARGE SCALE GENOMIC DNA]</scope>
    <source>
        <strain evidence="2 3">S2</strain>
    </source>
</reference>
<protein>
    <recommendedName>
        <fullName evidence="4">Cell-wall binding lipoprotein</fullName>
    </recommendedName>
</protein>
<feature type="transmembrane region" description="Helical" evidence="1">
    <location>
        <begin position="31"/>
        <end position="48"/>
    </location>
</feature>
<dbReference type="InterPro" id="IPR036785">
    <property type="entry name" value="YkyA-like_sf"/>
</dbReference>
<sequence length="244" mass="29109">MGYCIVKQTWCRYSRNWNRQEVYNVSLKEKYCLILCLSVLIVIFAGCTKEKSPVEKMYDVLEKVVSAEKEFEEQQNPLVTLEKKEKEIYDQIIKLGMKEYAQIVKLSDEAILLADERKTLMEKETNSIKESQKEFIKARDIKDKLEDRDLTKLANELYEIMMERYKAHEALYLEYNEALKKDKELYEMFKNKNLPLEDLEAQVNKLNETYKRVYNANEKFNMLTEQYNDKKLSFYKQAGLKSSK</sequence>
<dbReference type="Gene3D" id="1.20.120.570">
    <property type="entry name" value="YkyA-like"/>
    <property type="match status" value="1"/>
</dbReference>
<dbReference type="Proteomes" id="UP000501868">
    <property type="component" value="Chromosome"/>
</dbReference>
<dbReference type="SUPFAM" id="SSF140423">
    <property type="entry name" value="MW0975(SA0943)-like"/>
    <property type="match status" value="1"/>
</dbReference>
<keyword evidence="1" id="KW-1133">Transmembrane helix</keyword>
<organism evidence="2 3">
    <name type="scientific">Priestia megaterium</name>
    <name type="common">Bacillus megaterium</name>
    <dbReference type="NCBI Taxonomy" id="1404"/>
    <lineage>
        <taxon>Bacteria</taxon>
        <taxon>Bacillati</taxon>
        <taxon>Bacillota</taxon>
        <taxon>Bacilli</taxon>
        <taxon>Bacillales</taxon>
        <taxon>Bacillaceae</taxon>
        <taxon>Priestia</taxon>
    </lineage>
</organism>
<dbReference type="AlphaFoldDB" id="A0A6H1PBW7"/>